<dbReference type="InterPro" id="IPR036312">
    <property type="entry name" value="Bifun_inhib/LTP/seed_sf"/>
</dbReference>
<dbReference type="PANTHER" id="PTHR33286:SF1">
    <property type="entry name" value="OS01G0800600 PROTEIN"/>
    <property type="match status" value="1"/>
</dbReference>
<name>A0A445E2I3_ARAHY</name>
<reference evidence="3 4" key="1">
    <citation type="submission" date="2019-01" db="EMBL/GenBank/DDBJ databases">
        <title>Sequencing of cultivated peanut Arachis hypogaea provides insights into genome evolution and oil improvement.</title>
        <authorList>
            <person name="Chen X."/>
        </authorList>
    </citation>
    <scope>NUCLEOTIDE SEQUENCE [LARGE SCALE GENOMIC DNA]</scope>
    <source>
        <strain evidence="4">cv. Fuhuasheng</strain>
        <tissue evidence="3">Leaves</tissue>
    </source>
</reference>
<protein>
    <recommendedName>
        <fullName evidence="2">Bifunctional inhibitor/plant lipid transfer protein/seed storage helical domain-containing protein</fullName>
    </recommendedName>
</protein>
<accession>A0A445E2I3</accession>
<dbReference type="CDD" id="cd04660">
    <property type="entry name" value="nsLTP_like"/>
    <property type="match status" value="1"/>
</dbReference>
<dbReference type="Gene3D" id="1.10.110.10">
    <property type="entry name" value="Plant lipid-transfer and hydrophobic proteins"/>
    <property type="match status" value="1"/>
</dbReference>
<sequence>MRNISTLLSLATVVVACSIIYNTEKVSGQCGGSVPALISECGQYVQKSGPKVPPSAECCSELLKLDVPCACNFVTKDVVNLISVPKALFVAHYCGMKLTPGMQCGGYSSAVKLEIEKFDGRINFGLWQVQVNDVLIQSGRWLKNFQEKPIWKLHHEFSARFRSVPRQNSWSGLIPRYSSAVKLEIEKFDGRINFGLWQIQVKDVLIQSGRWLKNFQEKPIWKLHHEFSARFRSVPRRNSWSGLIPSEYTFMVEYDSSLNYDCRYRQWQQRIVGVDNGS</sequence>
<feature type="chain" id="PRO_5019270178" description="Bifunctional inhibitor/plant lipid transfer protein/seed storage helical domain-containing protein" evidence="1">
    <location>
        <begin position="17"/>
        <end position="278"/>
    </location>
</feature>
<keyword evidence="1" id="KW-0732">Signal</keyword>
<dbReference type="STRING" id="3818.A0A445E2I3"/>
<comment type="caution">
    <text evidence="3">The sequence shown here is derived from an EMBL/GenBank/DDBJ whole genome shotgun (WGS) entry which is preliminary data.</text>
</comment>
<feature type="domain" description="Bifunctional inhibitor/plant lipid transfer protein/seed storage helical" evidence="2">
    <location>
        <begin position="13"/>
        <end position="104"/>
    </location>
</feature>
<dbReference type="AlphaFoldDB" id="A0A445E2I3"/>
<dbReference type="InterPro" id="IPR016140">
    <property type="entry name" value="Bifunc_inhib/LTP/seed_store"/>
</dbReference>
<proteinExistence type="predicted"/>
<evidence type="ECO:0000259" key="2">
    <source>
        <dbReference type="Pfam" id="PF14368"/>
    </source>
</evidence>
<dbReference type="Pfam" id="PF14368">
    <property type="entry name" value="LTP_2"/>
    <property type="match status" value="1"/>
</dbReference>
<feature type="signal peptide" evidence="1">
    <location>
        <begin position="1"/>
        <end position="16"/>
    </location>
</feature>
<evidence type="ECO:0000313" key="4">
    <source>
        <dbReference type="Proteomes" id="UP000289738"/>
    </source>
</evidence>
<dbReference type="PANTHER" id="PTHR33286">
    <property type="entry name" value="BIFUNCTIONAL INHIBITOR/LIPID-TRANSFER PROTEIN/SEED STORAGE 2S ALBUMIN SUPERFAMILY PROTEIN"/>
    <property type="match status" value="1"/>
</dbReference>
<organism evidence="3 4">
    <name type="scientific">Arachis hypogaea</name>
    <name type="common">Peanut</name>
    <dbReference type="NCBI Taxonomy" id="3818"/>
    <lineage>
        <taxon>Eukaryota</taxon>
        <taxon>Viridiplantae</taxon>
        <taxon>Streptophyta</taxon>
        <taxon>Embryophyta</taxon>
        <taxon>Tracheophyta</taxon>
        <taxon>Spermatophyta</taxon>
        <taxon>Magnoliopsida</taxon>
        <taxon>eudicotyledons</taxon>
        <taxon>Gunneridae</taxon>
        <taxon>Pentapetalae</taxon>
        <taxon>rosids</taxon>
        <taxon>fabids</taxon>
        <taxon>Fabales</taxon>
        <taxon>Fabaceae</taxon>
        <taxon>Papilionoideae</taxon>
        <taxon>50 kb inversion clade</taxon>
        <taxon>dalbergioids sensu lato</taxon>
        <taxon>Dalbergieae</taxon>
        <taxon>Pterocarpus clade</taxon>
        <taxon>Arachis</taxon>
    </lineage>
</organism>
<gene>
    <name evidence="3" type="ORF">Ahy_A03g016205</name>
</gene>
<keyword evidence="4" id="KW-1185">Reference proteome</keyword>
<dbReference type="EMBL" id="SDMP01000003">
    <property type="protein sequence ID" value="RYR69649.1"/>
    <property type="molecule type" value="Genomic_DNA"/>
</dbReference>
<dbReference type="InterPro" id="IPR044741">
    <property type="entry name" value="NsLTP-like"/>
</dbReference>
<dbReference type="Proteomes" id="UP000289738">
    <property type="component" value="Chromosome A03"/>
</dbReference>
<evidence type="ECO:0000256" key="1">
    <source>
        <dbReference type="SAM" id="SignalP"/>
    </source>
</evidence>
<dbReference type="PROSITE" id="PS51257">
    <property type="entry name" value="PROKAR_LIPOPROTEIN"/>
    <property type="match status" value="1"/>
</dbReference>
<dbReference type="SUPFAM" id="SSF47699">
    <property type="entry name" value="Bifunctional inhibitor/lipid-transfer protein/seed storage 2S albumin"/>
    <property type="match status" value="1"/>
</dbReference>
<evidence type="ECO:0000313" key="3">
    <source>
        <dbReference type="EMBL" id="RYR69649.1"/>
    </source>
</evidence>